<feature type="compositionally biased region" description="Polar residues" evidence="1">
    <location>
        <begin position="108"/>
        <end position="117"/>
    </location>
</feature>
<dbReference type="RefSeq" id="WP_129315339.1">
    <property type="nucleotide sequence ID" value="NZ_JBFCQO010000001.1"/>
</dbReference>
<name>A0A7K1LHU3_9MICC</name>
<reference evidence="3 4" key="1">
    <citation type="submission" date="2019-12" db="EMBL/GenBank/DDBJ databases">
        <authorList>
            <person name="Li J."/>
            <person name="Shi Y."/>
            <person name="Xu G."/>
            <person name="Xiao D."/>
            <person name="Ran X."/>
        </authorList>
    </citation>
    <scope>NUCLEOTIDE SEQUENCE [LARGE SCALE GENOMIC DNA]</scope>
    <source>
        <strain evidence="3 4">JCM 15915</strain>
    </source>
</reference>
<dbReference type="Pfam" id="PF11239">
    <property type="entry name" value="DUF3040"/>
    <property type="match status" value="1"/>
</dbReference>
<dbReference type="InterPro" id="IPR021401">
    <property type="entry name" value="DUF3040"/>
</dbReference>
<dbReference type="Proteomes" id="UP000462152">
    <property type="component" value="Unassembled WGS sequence"/>
</dbReference>
<accession>A0A7K1LHU3</accession>
<keyword evidence="4" id="KW-1185">Reference proteome</keyword>
<proteinExistence type="predicted"/>
<dbReference type="AlphaFoldDB" id="A0A7K1LHU3"/>
<feature type="transmembrane region" description="Helical" evidence="2">
    <location>
        <begin position="69"/>
        <end position="87"/>
    </location>
</feature>
<evidence type="ECO:0000313" key="4">
    <source>
        <dbReference type="Proteomes" id="UP000462152"/>
    </source>
</evidence>
<comment type="caution">
    <text evidence="3">The sequence shown here is derived from an EMBL/GenBank/DDBJ whole genome shotgun (WGS) entry which is preliminary data.</text>
</comment>
<protein>
    <submittedName>
        <fullName evidence="3">DUF3040 domain-containing protein</fullName>
    </submittedName>
</protein>
<gene>
    <name evidence="3" type="ORF">GMA10_05310</name>
</gene>
<feature type="compositionally biased region" description="Basic and acidic residues" evidence="1">
    <location>
        <begin position="119"/>
        <end position="131"/>
    </location>
</feature>
<dbReference type="EMBL" id="WOGT01000002">
    <property type="protein sequence ID" value="MUN54633.1"/>
    <property type="molecule type" value="Genomic_DNA"/>
</dbReference>
<organism evidence="3 4">
    <name type="scientific">Rothia koreensis</name>
    <dbReference type="NCBI Taxonomy" id="592378"/>
    <lineage>
        <taxon>Bacteria</taxon>
        <taxon>Bacillati</taxon>
        <taxon>Actinomycetota</taxon>
        <taxon>Actinomycetes</taxon>
        <taxon>Micrococcales</taxon>
        <taxon>Micrococcaceae</taxon>
        <taxon>Rothia</taxon>
    </lineage>
</organism>
<evidence type="ECO:0000313" key="3">
    <source>
        <dbReference type="EMBL" id="MUN54633.1"/>
    </source>
</evidence>
<evidence type="ECO:0000256" key="2">
    <source>
        <dbReference type="SAM" id="Phobius"/>
    </source>
</evidence>
<keyword evidence="2" id="KW-0472">Membrane</keyword>
<feature type="transmembrane region" description="Helical" evidence="2">
    <location>
        <begin position="44"/>
        <end position="63"/>
    </location>
</feature>
<keyword evidence="2" id="KW-0812">Transmembrane</keyword>
<feature type="region of interest" description="Disordered" evidence="1">
    <location>
        <begin position="88"/>
        <end position="131"/>
    </location>
</feature>
<keyword evidence="2" id="KW-1133">Transmembrane helix</keyword>
<sequence length="131" mass="13948">MPLSEHEQKLLEQLEQQLNAEDPKFARSMDSEGSSSRASGGVSVRYLVLGIVVAIVGLAVVLAGVATKLIVLGVVGFLLMGFGVYMATSKGSSRKGRGGEKSRGGRPTSPQNQSTLMQKLEKKWEERGGLS</sequence>
<evidence type="ECO:0000256" key="1">
    <source>
        <dbReference type="SAM" id="MobiDB-lite"/>
    </source>
</evidence>